<sequence length="323" mass="35843">MRSGSDTEDEVCNEVLEAMQLEEQLQAESSTDDVEFVNEYRVVRKAEKRTRQECASDEGASSSAQGGSPQERIKKIKNESGPKIIQDMVLEKDKKKVVGKEITDMRRMHKLTEVGDAVNELCNNHTRRVEKLVELACSDKNISVLQKREVRAVLQQAREIEKGVRQCAALRQEIDLELVEGLKFIREMRKEQQAAGNQVTVERSGRGEARRHTFAEIAKTGTPVERTMSEGVQAAGKWLPKPVNGAGVRENGVSVETPEEEGKWQTVTYAKAPKTDKKKNAKFAMAALAQTGAPKKKTNVATTGMPVKETGHDSGTAQNARLR</sequence>
<reference evidence="2" key="1">
    <citation type="submission" date="2021-08" db="EMBL/GenBank/DDBJ databases">
        <authorList>
            <person name="Misof B."/>
            <person name="Oliver O."/>
            <person name="Podsiadlowski L."/>
            <person name="Donath A."/>
            <person name="Peters R."/>
            <person name="Mayer C."/>
            <person name="Rust J."/>
            <person name="Gunkel S."/>
            <person name="Lesny P."/>
            <person name="Martin S."/>
            <person name="Oeyen J.P."/>
            <person name="Petersen M."/>
            <person name="Panagiotis P."/>
            <person name="Wilbrandt J."/>
            <person name="Tanja T."/>
        </authorList>
    </citation>
    <scope>NUCLEOTIDE SEQUENCE</scope>
    <source>
        <strain evidence="2">GBR_01_08_01A</strain>
        <tissue evidence="2">Thorax + abdomen</tissue>
    </source>
</reference>
<keyword evidence="3" id="KW-1185">Reference proteome</keyword>
<feature type="compositionally biased region" description="Polar residues" evidence="1">
    <location>
        <begin position="313"/>
        <end position="323"/>
    </location>
</feature>
<feature type="region of interest" description="Disordered" evidence="1">
    <location>
        <begin position="292"/>
        <end position="323"/>
    </location>
</feature>
<comment type="caution">
    <text evidence="2">The sequence shown here is derived from an EMBL/GenBank/DDBJ whole genome shotgun (WGS) entry which is preliminary data.</text>
</comment>
<proteinExistence type="predicted"/>
<dbReference type="EMBL" id="JAIFRP010000356">
    <property type="protein sequence ID" value="KAK2578382.1"/>
    <property type="molecule type" value="Genomic_DNA"/>
</dbReference>
<name>A0AAD9REP9_9HYME</name>
<evidence type="ECO:0000313" key="3">
    <source>
        <dbReference type="Proteomes" id="UP001258017"/>
    </source>
</evidence>
<evidence type="ECO:0000256" key="1">
    <source>
        <dbReference type="SAM" id="MobiDB-lite"/>
    </source>
</evidence>
<reference evidence="2" key="2">
    <citation type="journal article" date="2023" name="Commun. Biol.">
        <title>Intrasexual cuticular hydrocarbon dimorphism in a wasp sheds light on hydrocarbon biosynthesis genes in Hymenoptera.</title>
        <authorList>
            <person name="Moris V.C."/>
            <person name="Podsiadlowski L."/>
            <person name="Martin S."/>
            <person name="Oeyen J.P."/>
            <person name="Donath A."/>
            <person name="Petersen M."/>
            <person name="Wilbrandt J."/>
            <person name="Misof B."/>
            <person name="Liedtke D."/>
            <person name="Thamm M."/>
            <person name="Scheiner R."/>
            <person name="Schmitt T."/>
            <person name="Niehuis O."/>
        </authorList>
    </citation>
    <scope>NUCLEOTIDE SEQUENCE</scope>
    <source>
        <strain evidence="2">GBR_01_08_01A</strain>
    </source>
</reference>
<dbReference type="AlphaFoldDB" id="A0AAD9REP9"/>
<organism evidence="2 3">
    <name type="scientific">Odynerus spinipes</name>
    <dbReference type="NCBI Taxonomy" id="1348599"/>
    <lineage>
        <taxon>Eukaryota</taxon>
        <taxon>Metazoa</taxon>
        <taxon>Ecdysozoa</taxon>
        <taxon>Arthropoda</taxon>
        <taxon>Hexapoda</taxon>
        <taxon>Insecta</taxon>
        <taxon>Pterygota</taxon>
        <taxon>Neoptera</taxon>
        <taxon>Endopterygota</taxon>
        <taxon>Hymenoptera</taxon>
        <taxon>Apocrita</taxon>
        <taxon>Aculeata</taxon>
        <taxon>Vespoidea</taxon>
        <taxon>Vespidae</taxon>
        <taxon>Eumeninae</taxon>
        <taxon>Odynerus</taxon>
    </lineage>
</organism>
<feature type="compositionally biased region" description="Low complexity" evidence="1">
    <location>
        <begin position="57"/>
        <end position="68"/>
    </location>
</feature>
<feature type="region of interest" description="Disordered" evidence="1">
    <location>
        <begin position="47"/>
        <end position="73"/>
    </location>
</feature>
<evidence type="ECO:0000313" key="2">
    <source>
        <dbReference type="EMBL" id="KAK2578382.1"/>
    </source>
</evidence>
<dbReference type="Proteomes" id="UP001258017">
    <property type="component" value="Unassembled WGS sequence"/>
</dbReference>
<gene>
    <name evidence="2" type="ORF">KPH14_000785</name>
</gene>
<protein>
    <submittedName>
        <fullName evidence="2">Uncharacterized protein</fullName>
    </submittedName>
</protein>
<accession>A0AAD9REP9</accession>